<evidence type="ECO:0000256" key="10">
    <source>
        <dbReference type="ARBA" id="ARBA00022848"/>
    </source>
</evidence>
<dbReference type="GO" id="GO:0032541">
    <property type="term" value="C:cortical endoplasmic reticulum"/>
    <property type="evidence" value="ECO:0007669"/>
    <property type="project" value="TreeGrafter"/>
</dbReference>
<comment type="cofactor">
    <cofactor evidence="1">
        <name>heme b</name>
        <dbReference type="ChEBI" id="CHEBI:60344"/>
    </cofactor>
</comment>
<dbReference type="PANTHER" id="PTHR47669:SF1">
    <property type="entry name" value="PHOSPHATIDYLINOSITOL TRANSFER PROTEIN SFH5"/>
    <property type="match status" value="1"/>
</dbReference>
<dbReference type="CDD" id="cd00170">
    <property type="entry name" value="SEC14"/>
    <property type="match status" value="1"/>
</dbReference>
<evidence type="ECO:0000313" key="18">
    <source>
        <dbReference type="EMBL" id="CCH44373.1"/>
    </source>
</evidence>
<dbReference type="GO" id="GO:0005789">
    <property type="term" value="C:endoplasmic reticulum membrane"/>
    <property type="evidence" value="ECO:0007669"/>
    <property type="project" value="UniProtKB-SubCell"/>
</dbReference>
<keyword evidence="5 16" id="KW-0813">Transport</keyword>
<evidence type="ECO:0000256" key="9">
    <source>
        <dbReference type="ARBA" id="ARBA00022824"/>
    </source>
</evidence>
<comment type="subcellular location">
    <subcellularLocation>
        <location evidence="16">Cytoplasm</location>
    </subcellularLocation>
    <subcellularLocation>
        <location evidence="2 16">Endoplasmic reticulum membrane</location>
        <topology evidence="2 16">Peripheral membrane protein</topology>
    </subcellularLocation>
    <subcellularLocation>
        <location evidence="16">Microsome membrane</location>
        <topology evidence="16">Peripheral membrane protein</topology>
    </subcellularLocation>
</comment>
<evidence type="ECO:0000256" key="14">
    <source>
        <dbReference type="ARBA" id="ARBA00024146"/>
    </source>
</evidence>
<dbReference type="Proteomes" id="UP000009328">
    <property type="component" value="Unassembled WGS sequence"/>
</dbReference>
<evidence type="ECO:0000256" key="16">
    <source>
        <dbReference type="RuleBase" id="RU367059"/>
    </source>
</evidence>
<dbReference type="InterPro" id="IPR001251">
    <property type="entry name" value="CRAL-TRIO_dom"/>
</dbReference>
<dbReference type="InterPro" id="IPR036273">
    <property type="entry name" value="CRAL/TRIO_N_dom_sf"/>
</dbReference>
<dbReference type="InParanoid" id="K0KSS0"/>
<keyword evidence="7" id="KW-0349">Heme</keyword>
<evidence type="ECO:0000256" key="4">
    <source>
        <dbReference type="ARBA" id="ARBA00018320"/>
    </source>
</evidence>
<dbReference type="SMART" id="SM00516">
    <property type="entry name" value="SEC14"/>
    <property type="match status" value="1"/>
</dbReference>
<proteinExistence type="inferred from homology"/>
<keyword evidence="19" id="KW-1185">Reference proteome</keyword>
<keyword evidence="11" id="KW-0408">Iron</keyword>
<evidence type="ECO:0000256" key="13">
    <source>
        <dbReference type="ARBA" id="ARBA00023136"/>
    </source>
</evidence>
<dbReference type="EMBL" id="CAIF01000123">
    <property type="protein sequence ID" value="CCH44373.1"/>
    <property type="molecule type" value="Genomic_DNA"/>
</dbReference>
<dbReference type="GO" id="GO:0046872">
    <property type="term" value="F:metal ion binding"/>
    <property type="evidence" value="ECO:0007669"/>
    <property type="project" value="UniProtKB-KW"/>
</dbReference>
<dbReference type="GO" id="GO:0017157">
    <property type="term" value="P:regulation of exocytosis"/>
    <property type="evidence" value="ECO:0007669"/>
    <property type="project" value="TreeGrafter"/>
</dbReference>
<evidence type="ECO:0000256" key="7">
    <source>
        <dbReference type="ARBA" id="ARBA00022617"/>
    </source>
</evidence>
<evidence type="ECO:0000256" key="5">
    <source>
        <dbReference type="ARBA" id="ARBA00022448"/>
    </source>
</evidence>
<evidence type="ECO:0000256" key="8">
    <source>
        <dbReference type="ARBA" id="ARBA00022723"/>
    </source>
</evidence>
<dbReference type="AlphaFoldDB" id="K0KSS0"/>
<dbReference type="GO" id="GO:0005829">
    <property type="term" value="C:cytosol"/>
    <property type="evidence" value="ECO:0007669"/>
    <property type="project" value="TreeGrafter"/>
</dbReference>
<dbReference type="GO" id="GO:0043001">
    <property type="term" value="P:Golgi to plasma membrane protein transport"/>
    <property type="evidence" value="ECO:0007669"/>
    <property type="project" value="TreeGrafter"/>
</dbReference>
<dbReference type="Gene3D" id="3.40.525.10">
    <property type="entry name" value="CRAL-TRIO lipid binding domain"/>
    <property type="match status" value="1"/>
</dbReference>
<dbReference type="SUPFAM" id="SSF46938">
    <property type="entry name" value="CRAL/TRIO N-terminal domain"/>
    <property type="match status" value="1"/>
</dbReference>
<dbReference type="Pfam" id="PF00650">
    <property type="entry name" value="CRAL_TRIO"/>
    <property type="match status" value="1"/>
</dbReference>
<protein>
    <recommendedName>
        <fullName evidence="4 16">Phosphatidylinositol transfer protein SFH5</fullName>
        <shortName evidence="16">PITP SFH5</shortName>
    </recommendedName>
</protein>
<organism evidence="18 19">
    <name type="scientific">Wickerhamomyces ciferrii (strain ATCC 14091 / BCRC 22168 / CBS 111 / JCM 3599 / NBRC 0793 / NRRL Y-1031 F-60-10)</name>
    <name type="common">Yeast</name>
    <name type="synonym">Pichia ciferrii</name>
    <dbReference type="NCBI Taxonomy" id="1206466"/>
    <lineage>
        <taxon>Eukaryota</taxon>
        <taxon>Fungi</taxon>
        <taxon>Dikarya</taxon>
        <taxon>Ascomycota</taxon>
        <taxon>Saccharomycotina</taxon>
        <taxon>Saccharomycetes</taxon>
        <taxon>Phaffomycetales</taxon>
        <taxon>Wickerhamomycetaceae</taxon>
        <taxon>Wickerhamomyces</taxon>
    </lineage>
</organism>
<dbReference type="PANTHER" id="PTHR47669">
    <property type="entry name" value="PHOSPHATIDYLINOSITOL TRANSFER PROTEIN SFH5"/>
    <property type="match status" value="1"/>
</dbReference>
<evidence type="ECO:0000256" key="1">
    <source>
        <dbReference type="ARBA" id="ARBA00001970"/>
    </source>
</evidence>
<dbReference type="eggNOG" id="KOG1471">
    <property type="taxonomic scope" value="Eukaryota"/>
</dbReference>
<keyword evidence="13 16" id="KW-0472">Membrane</keyword>
<comment type="catalytic activity">
    <reaction evidence="14">
        <text>a 1,2-diacyl-sn-glycero-3-phospho-(1D-myo-inositol)(in) = a 1,2-diacyl-sn-glycero-3-phospho-(1D-myo-inositol)(out)</text>
        <dbReference type="Rhea" id="RHEA:38691"/>
        <dbReference type="ChEBI" id="CHEBI:57880"/>
    </reaction>
    <physiologicalReaction direction="left-to-right" evidence="14">
        <dbReference type="Rhea" id="RHEA:38692"/>
    </physiologicalReaction>
</comment>
<name>K0KSS0_WICCF</name>
<keyword evidence="10 16" id="KW-0492">Microsome</keyword>
<evidence type="ECO:0000256" key="3">
    <source>
        <dbReference type="ARBA" id="ARBA00006667"/>
    </source>
</evidence>
<gene>
    <name evidence="18" type="ORF">BN7_3936</name>
</gene>
<evidence type="ECO:0000259" key="17">
    <source>
        <dbReference type="PROSITE" id="PS50191"/>
    </source>
</evidence>
<feature type="domain" description="CRAL-TRIO" evidence="17">
    <location>
        <begin position="141"/>
        <end position="265"/>
    </location>
</feature>
<dbReference type="STRING" id="1206466.K0KSS0"/>
<keyword evidence="8" id="KW-0479">Metal-binding</keyword>
<sequence length="291" mass="33872">MSNVTVKTVHLETDDQKQKFDEFIKQIPDIIKVSQYDELFGHQLSSDGEYFNQDVFHALVYKFLVANEFDLGLTREQLTKTLKWRKEFNPLSAAFNEDHDSKFDDIGILTTYSNNEANTKNITWNLYGAGGNPKELFKDLDKFLRYRVGLMERNVQLLDFTKPENNFATQIHDYKGVSFLKFDPDVKKGSKATIQIFQDYYPELLYKKFFVNVPSLLFWVFEFVKKFLSDTTTRKFIVLNNSENLVKYLGNDVPKIYGGKGDSLKNQNVKEIKPPVYGAHLSQELFTNEVD</sequence>
<dbReference type="HOGENOM" id="CLU_045138_0_1_1"/>
<keyword evidence="6 16" id="KW-0963">Cytoplasm</keyword>
<dbReference type="SUPFAM" id="SSF52087">
    <property type="entry name" value="CRAL/TRIO domain"/>
    <property type="match status" value="1"/>
</dbReference>
<dbReference type="PROSITE" id="PS50191">
    <property type="entry name" value="CRAL_TRIO"/>
    <property type="match status" value="1"/>
</dbReference>
<evidence type="ECO:0000256" key="2">
    <source>
        <dbReference type="ARBA" id="ARBA00004406"/>
    </source>
</evidence>
<keyword evidence="12 16" id="KW-0445">Lipid transport</keyword>
<reference evidence="18 19" key="1">
    <citation type="journal article" date="2012" name="Eukaryot. Cell">
        <title>Draft genome sequence of Wickerhamomyces ciferrii NRRL Y-1031 F-60-10.</title>
        <authorList>
            <person name="Schneider J."/>
            <person name="Andrea H."/>
            <person name="Blom J."/>
            <person name="Jaenicke S."/>
            <person name="Ruckert C."/>
            <person name="Schorsch C."/>
            <person name="Szczepanowski R."/>
            <person name="Farwick M."/>
            <person name="Goesmann A."/>
            <person name="Puhler A."/>
            <person name="Schaffer S."/>
            <person name="Tauch A."/>
            <person name="Kohler T."/>
            <person name="Brinkrolf K."/>
        </authorList>
    </citation>
    <scope>NUCLEOTIDE SEQUENCE [LARGE SCALE GENOMIC DNA]</scope>
    <source>
        <strain evidence="19">ATCC 14091 / BCRC 22168 / CBS 111 / JCM 3599 / NBRC 0793 / NRRL Y-1031 F-60-10</strain>
    </source>
</reference>
<dbReference type="FunCoup" id="K0KSS0">
    <property type="interactions" value="55"/>
</dbReference>
<evidence type="ECO:0000256" key="6">
    <source>
        <dbReference type="ARBA" id="ARBA00022490"/>
    </source>
</evidence>
<evidence type="ECO:0000256" key="12">
    <source>
        <dbReference type="ARBA" id="ARBA00023055"/>
    </source>
</evidence>
<evidence type="ECO:0000256" key="11">
    <source>
        <dbReference type="ARBA" id="ARBA00023004"/>
    </source>
</evidence>
<dbReference type="GO" id="GO:0008526">
    <property type="term" value="F:phosphatidylinositol transfer activity"/>
    <property type="evidence" value="ECO:0007669"/>
    <property type="project" value="UniProtKB-UniRule"/>
</dbReference>
<dbReference type="InterPro" id="IPR042938">
    <property type="entry name" value="Sfh5"/>
</dbReference>
<evidence type="ECO:0000256" key="15">
    <source>
        <dbReference type="ARBA" id="ARBA00024180"/>
    </source>
</evidence>
<keyword evidence="9 16" id="KW-0256">Endoplasmic reticulum</keyword>
<evidence type="ECO:0000313" key="19">
    <source>
        <dbReference type="Proteomes" id="UP000009328"/>
    </source>
</evidence>
<dbReference type="InterPro" id="IPR036865">
    <property type="entry name" value="CRAL-TRIO_dom_sf"/>
</dbReference>
<accession>K0KSS0</accession>
<comment type="caution">
    <text evidence="18">The sequence shown here is derived from an EMBL/GenBank/DDBJ whole genome shotgun (WGS) entry which is preliminary data.</text>
</comment>
<comment type="function">
    <text evidence="15">Non-classical phosphatidylinositol (PtdIns) transfer protein (PITP), which exhibits PtdIns-binding/transfer activity in the absence of detectable PtdCho-binding/transfer activity. Regulates PtdIns(4,5)P2 homeostasis at the plasma membrane. Heme-binding protein that may play a role in organic oxidant-induced stress responses.</text>
</comment>
<comment type="similarity">
    <text evidence="3 16">Belongs to the SFH5 family.</text>
</comment>
<dbReference type="GO" id="GO:0005886">
    <property type="term" value="C:plasma membrane"/>
    <property type="evidence" value="ECO:0007669"/>
    <property type="project" value="TreeGrafter"/>
</dbReference>